<dbReference type="AlphaFoldDB" id="A0A7G6E5R6"/>
<evidence type="ECO:0000256" key="5">
    <source>
        <dbReference type="ARBA" id="ARBA00022695"/>
    </source>
</evidence>
<dbReference type="Gene3D" id="3.90.550.10">
    <property type="entry name" value="Spore Coat Polysaccharide Biosynthesis Protein SpsA, Chain A"/>
    <property type="match status" value="1"/>
</dbReference>
<dbReference type="CDD" id="cd02516">
    <property type="entry name" value="CDP-ME_synthetase"/>
    <property type="match status" value="1"/>
</dbReference>
<gene>
    <name evidence="7 8" type="primary">ispD</name>
    <name evidence="8" type="ORF">BR63_14675</name>
</gene>
<comment type="pathway">
    <text evidence="2 7">Isoprenoid biosynthesis; isopentenyl diphosphate biosynthesis via DXP pathway; isopentenyl diphosphate from 1-deoxy-D-xylulose 5-phosphate: step 2/6.</text>
</comment>
<evidence type="ECO:0000256" key="4">
    <source>
        <dbReference type="ARBA" id="ARBA00022679"/>
    </source>
</evidence>
<comment type="function">
    <text evidence="7">Catalyzes the formation of 4-diphosphocytidyl-2-C-methyl-D-erythritol from CTP and 2-C-methyl-D-erythritol 4-phosphate (MEP).</text>
</comment>
<keyword evidence="4 7" id="KW-0808">Transferase</keyword>
<organism evidence="8 9">
    <name type="scientific">Thermanaerosceptrum fracticalcis</name>
    <dbReference type="NCBI Taxonomy" id="1712410"/>
    <lineage>
        <taxon>Bacteria</taxon>
        <taxon>Bacillati</taxon>
        <taxon>Bacillota</taxon>
        <taxon>Clostridia</taxon>
        <taxon>Eubacteriales</taxon>
        <taxon>Peptococcaceae</taxon>
        <taxon>Thermanaerosceptrum</taxon>
    </lineage>
</organism>
<feature type="site" description="Positions MEP for the nucleophilic attack" evidence="7">
    <location>
        <position position="156"/>
    </location>
</feature>
<protein>
    <recommendedName>
        <fullName evidence="7">2-C-methyl-D-erythritol 4-phosphate cytidylyltransferase</fullName>
        <ecNumber evidence="7">2.7.7.60</ecNumber>
    </recommendedName>
    <alternativeName>
        <fullName evidence="7">4-diphosphocytidyl-2C-methyl-D-erythritol synthase</fullName>
    </alternativeName>
    <alternativeName>
        <fullName evidence="7">MEP cytidylyltransferase</fullName>
        <shortName evidence="7">MCT</shortName>
    </alternativeName>
</protein>
<reference evidence="8 9" key="1">
    <citation type="journal article" date="2019" name="Front. Microbiol.">
        <title>Thermoanaerosceptrum fracticalcis gen. nov. sp. nov., a Novel Fumarate-Fermenting Microorganism From a Deep Fractured Carbonate Aquifer of the US Great Basin.</title>
        <authorList>
            <person name="Hamilton-Brehm S.D."/>
            <person name="Stewart L.E."/>
            <person name="Zavarin M."/>
            <person name="Caldwell M."/>
            <person name="Lawson P.A."/>
            <person name="Onstott T.C."/>
            <person name="Grzymski J."/>
            <person name="Neveux I."/>
            <person name="Lollar B.S."/>
            <person name="Russell C.E."/>
            <person name="Moser D.P."/>
        </authorList>
    </citation>
    <scope>NUCLEOTIDE SEQUENCE [LARGE SCALE GENOMIC DNA]</scope>
    <source>
        <strain evidence="8 9">DRI-13</strain>
    </source>
</reference>
<dbReference type="FunFam" id="3.90.550.10:FF:000003">
    <property type="entry name" value="2-C-methyl-D-erythritol 4-phosphate cytidylyltransferase"/>
    <property type="match status" value="1"/>
</dbReference>
<feature type="site" description="Transition state stabilizer" evidence="7">
    <location>
        <position position="16"/>
    </location>
</feature>
<dbReference type="GO" id="GO:0050518">
    <property type="term" value="F:2-C-methyl-D-erythritol 4-phosphate cytidylyltransferase activity"/>
    <property type="evidence" value="ECO:0007669"/>
    <property type="project" value="UniProtKB-UniRule"/>
</dbReference>
<dbReference type="InterPro" id="IPR029044">
    <property type="entry name" value="Nucleotide-diphossugar_trans"/>
</dbReference>
<keyword evidence="9" id="KW-1185">Reference proteome</keyword>
<keyword evidence="6 7" id="KW-0414">Isoprene biosynthesis</keyword>
<feature type="site" description="Positions MEP for the nucleophilic attack" evidence="7">
    <location>
        <position position="212"/>
    </location>
</feature>
<dbReference type="NCBIfam" id="TIGR00453">
    <property type="entry name" value="ispD"/>
    <property type="match status" value="1"/>
</dbReference>
<proteinExistence type="inferred from homology"/>
<evidence type="ECO:0000256" key="6">
    <source>
        <dbReference type="ARBA" id="ARBA00023229"/>
    </source>
</evidence>
<name>A0A7G6E5R6_THEFR</name>
<dbReference type="EC" id="2.7.7.60" evidence="7"/>
<dbReference type="InterPro" id="IPR018294">
    <property type="entry name" value="ISPD_synthase_CS"/>
</dbReference>
<feature type="site" description="Transition state stabilizer" evidence="7">
    <location>
        <position position="23"/>
    </location>
</feature>
<evidence type="ECO:0000256" key="1">
    <source>
        <dbReference type="ARBA" id="ARBA00001282"/>
    </source>
</evidence>
<dbReference type="UniPathway" id="UPA00056">
    <property type="reaction ID" value="UER00093"/>
</dbReference>
<evidence type="ECO:0000313" key="8">
    <source>
        <dbReference type="EMBL" id="QNB47420.1"/>
    </source>
</evidence>
<dbReference type="InterPro" id="IPR034683">
    <property type="entry name" value="IspD/TarI"/>
</dbReference>
<sequence>MAKVTALIPCAGQGKRMGGSISKQYMEIFGRPLLAYTLDKFQGHSMIDEIILIPRREEIAYCDKEVVKKYGFTKVAALVPGGEERQDSVWRGLYALGEDTGWVVIHDGVRPLVTGSVISAALETAFLKGAAVVGVPVKDTVKRVNSDLTVSETPPRESLWLVQTPQVFRKDIVLNAYQKASRLGWRGTDDASLVERMGVKVQMVRGEYDNIKVTTPEDLILVRETVRGVR</sequence>
<accession>A0A7G6E5R6</accession>
<dbReference type="PROSITE" id="PS01295">
    <property type="entry name" value="ISPD"/>
    <property type="match status" value="1"/>
</dbReference>
<dbReference type="EMBL" id="CP045798">
    <property type="protein sequence ID" value="QNB47420.1"/>
    <property type="molecule type" value="Genomic_DNA"/>
</dbReference>
<evidence type="ECO:0000313" key="9">
    <source>
        <dbReference type="Proteomes" id="UP000515847"/>
    </source>
</evidence>
<dbReference type="SUPFAM" id="SSF53448">
    <property type="entry name" value="Nucleotide-diphospho-sugar transferases"/>
    <property type="match status" value="1"/>
</dbReference>
<dbReference type="Pfam" id="PF01128">
    <property type="entry name" value="IspD"/>
    <property type="match status" value="1"/>
</dbReference>
<evidence type="ECO:0000256" key="2">
    <source>
        <dbReference type="ARBA" id="ARBA00004787"/>
    </source>
</evidence>
<evidence type="ECO:0000256" key="7">
    <source>
        <dbReference type="HAMAP-Rule" id="MF_00108"/>
    </source>
</evidence>
<evidence type="ECO:0000256" key="3">
    <source>
        <dbReference type="ARBA" id="ARBA00009789"/>
    </source>
</evidence>
<dbReference type="KEGG" id="tfr:BR63_14675"/>
<dbReference type="OrthoDB" id="9806837at2"/>
<dbReference type="Proteomes" id="UP000515847">
    <property type="component" value="Chromosome"/>
</dbReference>
<dbReference type="InterPro" id="IPR050088">
    <property type="entry name" value="IspD/TarI_cytidylyltransf_bact"/>
</dbReference>
<keyword evidence="5 7" id="KW-0548">Nucleotidyltransferase</keyword>
<dbReference type="InterPro" id="IPR001228">
    <property type="entry name" value="IspD"/>
</dbReference>
<dbReference type="GO" id="GO:0019288">
    <property type="term" value="P:isopentenyl diphosphate biosynthetic process, methylerythritol 4-phosphate pathway"/>
    <property type="evidence" value="ECO:0007669"/>
    <property type="project" value="UniProtKB-UniRule"/>
</dbReference>
<dbReference type="RefSeq" id="WP_034425119.1">
    <property type="nucleotide sequence ID" value="NZ_CP045798.1"/>
</dbReference>
<comment type="similarity">
    <text evidence="3 7">Belongs to the IspD/TarI cytidylyltransferase family. IspD subfamily.</text>
</comment>
<dbReference type="PANTHER" id="PTHR32125:SF4">
    <property type="entry name" value="2-C-METHYL-D-ERYTHRITOL 4-PHOSPHATE CYTIDYLYLTRANSFERASE, CHLOROPLASTIC"/>
    <property type="match status" value="1"/>
</dbReference>
<dbReference type="HAMAP" id="MF_00108">
    <property type="entry name" value="IspD"/>
    <property type="match status" value="1"/>
</dbReference>
<dbReference type="PANTHER" id="PTHR32125">
    <property type="entry name" value="2-C-METHYL-D-ERYTHRITOL 4-PHOSPHATE CYTIDYLYLTRANSFERASE, CHLOROPLASTIC"/>
    <property type="match status" value="1"/>
</dbReference>
<comment type="catalytic activity">
    <reaction evidence="1 7">
        <text>2-C-methyl-D-erythritol 4-phosphate + CTP + H(+) = 4-CDP-2-C-methyl-D-erythritol + diphosphate</text>
        <dbReference type="Rhea" id="RHEA:13429"/>
        <dbReference type="ChEBI" id="CHEBI:15378"/>
        <dbReference type="ChEBI" id="CHEBI:33019"/>
        <dbReference type="ChEBI" id="CHEBI:37563"/>
        <dbReference type="ChEBI" id="CHEBI:57823"/>
        <dbReference type="ChEBI" id="CHEBI:58262"/>
        <dbReference type="EC" id="2.7.7.60"/>
    </reaction>
</comment>